<reference evidence="4" key="1">
    <citation type="submission" date="2016-12" db="EMBL/GenBank/DDBJ databases">
        <title>The genomes of Aspergillus section Nigri reveals drivers in fungal speciation.</title>
        <authorList>
            <consortium name="DOE Joint Genome Institute"/>
            <person name="Vesth T.C."/>
            <person name="Nybo J."/>
            <person name="Theobald S."/>
            <person name="Brandl J."/>
            <person name="Frisvad J.C."/>
            <person name="Nielsen K.F."/>
            <person name="Lyhne E.K."/>
            <person name="Kogle M.E."/>
            <person name="Kuo A."/>
            <person name="Riley R."/>
            <person name="Clum A."/>
            <person name="Nolan M."/>
            <person name="Lipzen A."/>
            <person name="Salamov A."/>
            <person name="Henrissat B."/>
            <person name="Wiebenga A."/>
            <person name="De vries R.P."/>
            <person name="Grigoriev I.V."/>
            <person name="Mortensen U.H."/>
            <person name="Andersen M.R."/>
            <person name="Baker S.E."/>
        </authorList>
    </citation>
    <scope>NUCLEOTIDE SEQUENCE</scope>
    <source>
        <strain evidence="4">IBT 28561</strain>
    </source>
</reference>
<dbReference type="RefSeq" id="XP_024696114.1">
    <property type="nucleotide sequence ID" value="XM_024841764.1"/>
</dbReference>
<evidence type="ECO:0000313" key="5">
    <source>
        <dbReference type="Proteomes" id="UP000234254"/>
    </source>
</evidence>
<dbReference type="OrthoDB" id="406156at2759"/>
<proteinExistence type="inferred from homology"/>
<evidence type="ECO:0000259" key="3">
    <source>
        <dbReference type="Pfam" id="PF14226"/>
    </source>
</evidence>
<dbReference type="InterPro" id="IPR050231">
    <property type="entry name" value="Iron_ascorbate_oxido_reductase"/>
</dbReference>
<feature type="domain" description="Isopenicillin N synthase-like Fe(2+) 2OG dioxygenase" evidence="2">
    <location>
        <begin position="214"/>
        <end position="299"/>
    </location>
</feature>
<dbReference type="Pfam" id="PF03171">
    <property type="entry name" value="2OG-FeII_Oxy"/>
    <property type="match status" value="1"/>
</dbReference>
<dbReference type="PANTHER" id="PTHR47990">
    <property type="entry name" value="2-OXOGLUTARATE (2OG) AND FE(II)-DEPENDENT OXYGENASE SUPERFAMILY PROTEIN-RELATED"/>
    <property type="match status" value="1"/>
</dbReference>
<comment type="similarity">
    <text evidence="1">Belongs to the iron/ascorbate-dependent oxidoreductase family.</text>
</comment>
<evidence type="ECO:0000259" key="2">
    <source>
        <dbReference type="Pfam" id="PF03171"/>
    </source>
</evidence>
<name>A0A2I1DCE3_ASPC2</name>
<dbReference type="SUPFAM" id="SSF51197">
    <property type="entry name" value="Clavaminate synthase-like"/>
    <property type="match status" value="1"/>
</dbReference>
<gene>
    <name evidence="4" type="ORF">P168DRAFT_338558</name>
</gene>
<dbReference type="Pfam" id="PF14226">
    <property type="entry name" value="DIOX_N"/>
    <property type="match status" value="1"/>
</dbReference>
<dbReference type="InterPro" id="IPR026992">
    <property type="entry name" value="DIOX_N"/>
</dbReference>
<dbReference type="GeneID" id="36549291"/>
<organism evidence="4 5">
    <name type="scientific">Aspergillus campestris (strain IBT 28561)</name>
    <dbReference type="NCBI Taxonomy" id="1392248"/>
    <lineage>
        <taxon>Eukaryota</taxon>
        <taxon>Fungi</taxon>
        <taxon>Dikarya</taxon>
        <taxon>Ascomycota</taxon>
        <taxon>Pezizomycotina</taxon>
        <taxon>Eurotiomycetes</taxon>
        <taxon>Eurotiomycetidae</taxon>
        <taxon>Eurotiales</taxon>
        <taxon>Aspergillaceae</taxon>
        <taxon>Aspergillus</taxon>
        <taxon>Aspergillus subgen. Circumdati</taxon>
    </lineage>
</organism>
<protein>
    <submittedName>
        <fullName evidence="4">Clavaminate synthase-like protein</fullName>
    </submittedName>
</protein>
<sequence>MTTETITQTEPHLEEYVHLPESQQPLDYVDLTTIDLSLYDTPGGKQKLATQLKQAAHEVGFFYVTNFGLTQAQLNRQYAIGRDLYALPIEERLAHRAPLEEGNYNGYRPLGAVEIAPGMRDNVEMYNLFKFIPQTQRSQPDILKRHWEEIESVHRHIHEHMAHRLLRLLAIALELADEDALVRGHRYDANCDSALRYMMSRARSPEENARCAGLYTRGHTDFGTLTFVFQQPVAALQVKRNPEAEWQWLRIPEGHVAVNIADMVELMSNGYFKSGVHRVVAPPEDQAGSDRLGLLYFVRPSEELSLRGLGALDSPLLKRLGYCRDAGQEAVVTDDEGRADIPATEWVRARVRKNWVRSDTKDVLSMGNFRTQLVYD</sequence>
<keyword evidence="5" id="KW-1185">Reference proteome</keyword>
<dbReference type="EMBL" id="MSFM01000002">
    <property type="protein sequence ID" value="PKY07520.1"/>
    <property type="molecule type" value="Genomic_DNA"/>
</dbReference>
<dbReference type="Gene3D" id="2.60.120.330">
    <property type="entry name" value="B-lactam Antibiotic, Isopenicillin N Synthase, Chain"/>
    <property type="match status" value="1"/>
</dbReference>
<dbReference type="InterPro" id="IPR027443">
    <property type="entry name" value="IPNS-like_sf"/>
</dbReference>
<accession>A0A2I1DCE3</accession>
<feature type="domain" description="Non-haem dioxygenase N-terminal" evidence="3">
    <location>
        <begin position="33"/>
        <end position="138"/>
    </location>
</feature>
<dbReference type="Proteomes" id="UP000234254">
    <property type="component" value="Unassembled WGS sequence"/>
</dbReference>
<evidence type="ECO:0000313" key="4">
    <source>
        <dbReference type="EMBL" id="PKY07520.1"/>
    </source>
</evidence>
<dbReference type="VEuPathDB" id="FungiDB:P168DRAFT_338558"/>
<dbReference type="AlphaFoldDB" id="A0A2I1DCE3"/>
<evidence type="ECO:0000256" key="1">
    <source>
        <dbReference type="ARBA" id="ARBA00008056"/>
    </source>
</evidence>
<dbReference type="InterPro" id="IPR044861">
    <property type="entry name" value="IPNS-like_FE2OG_OXY"/>
</dbReference>
<comment type="caution">
    <text evidence="4">The sequence shown here is derived from an EMBL/GenBank/DDBJ whole genome shotgun (WGS) entry which is preliminary data.</text>
</comment>